<reference evidence="1 2" key="1">
    <citation type="submission" date="2015-09" db="EMBL/GenBank/DDBJ databases">
        <title>Trachymyrmex zeteki WGS genome.</title>
        <authorList>
            <person name="Nygaard S."/>
            <person name="Hu H."/>
            <person name="Boomsma J."/>
            <person name="Zhang G."/>
        </authorList>
    </citation>
    <scope>NUCLEOTIDE SEQUENCE [LARGE SCALE GENOMIC DNA]</scope>
    <source>
        <strain evidence="1">Tzet28-1</strain>
        <tissue evidence="1">Whole body</tissue>
    </source>
</reference>
<organism evidence="1 2">
    <name type="scientific">Mycetomoellerius zeteki</name>
    <dbReference type="NCBI Taxonomy" id="64791"/>
    <lineage>
        <taxon>Eukaryota</taxon>
        <taxon>Metazoa</taxon>
        <taxon>Ecdysozoa</taxon>
        <taxon>Arthropoda</taxon>
        <taxon>Hexapoda</taxon>
        <taxon>Insecta</taxon>
        <taxon>Pterygota</taxon>
        <taxon>Neoptera</taxon>
        <taxon>Endopterygota</taxon>
        <taxon>Hymenoptera</taxon>
        <taxon>Apocrita</taxon>
        <taxon>Aculeata</taxon>
        <taxon>Formicoidea</taxon>
        <taxon>Formicidae</taxon>
        <taxon>Myrmicinae</taxon>
        <taxon>Mycetomoellerius</taxon>
    </lineage>
</organism>
<dbReference type="Proteomes" id="UP000075809">
    <property type="component" value="Unassembled WGS sequence"/>
</dbReference>
<dbReference type="SUPFAM" id="SSF56672">
    <property type="entry name" value="DNA/RNA polymerases"/>
    <property type="match status" value="1"/>
</dbReference>
<sequence>SLMLKDPDPSSRHQIHLLIGANLYGSLLLQDLRKGPPGAPTAQLTALGWIIFGLTGRGSTVSENTAVCNHASVQDINSLLLLYGRGRACRSTEGRYIVRLPFRHESHLNIGDSLLIATSLYHKMEKKLSQREDIFIPYHDFLNEYRALGHMIQVDPCKKNVVNPVYIPHNLVLRDSSCTTRLRVVFNASCKTSSGTTLNDHLLVGPKLQQDLSAILLRWRQWRYVYMADIAKMFRQISVHPSDTDFQRILWRPSREAALEAAHFRLLIVTYGFTPAPYLAMRVLKQLSLDERSSYPAAVSVLNDSIYVDDALFGADNVEELVNCRVQLIELL</sequence>
<accession>A0A151XI00</accession>
<dbReference type="STRING" id="64791.A0A151XI00"/>
<dbReference type="AlphaFoldDB" id="A0A151XI00"/>
<dbReference type="PANTHER" id="PTHR47331:SF1">
    <property type="entry name" value="GAG-LIKE PROTEIN"/>
    <property type="match status" value="1"/>
</dbReference>
<dbReference type="PANTHER" id="PTHR47331">
    <property type="entry name" value="PHD-TYPE DOMAIN-CONTAINING PROTEIN"/>
    <property type="match status" value="1"/>
</dbReference>
<name>A0A151XI00_9HYME</name>
<dbReference type="InterPro" id="IPR043502">
    <property type="entry name" value="DNA/RNA_pol_sf"/>
</dbReference>
<dbReference type="EMBL" id="KQ982098">
    <property type="protein sequence ID" value="KYQ60033.1"/>
    <property type="molecule type" value="Genomic_DNA"/>
</dbReference>
<keyword evidence="2" id="KW-1185">Reference proteome</keyword>
<proteinExistence type="predicted"/>
<dbReference type="GO" id="GO:0071897">
    <property type="term" value="P:DNA biosynthetic process"/>
    <property type="evidence" value="ECO:0007669"/>
    <property type="project" value="UniProtKB-ARBA"/>
</dbReference>
<gene>
    <name evidence="1" type="ORF">ALC60_00924</name>
</gene>
<protein>
    <recommendedName>
        <fullName evidence="3">Peptidase aspartic putative domain-containing protein</fullName>
    </recommendedName>
</protein>
<feature type="non-terminal residue" evidence="1">
    <location>
        <position position="1"/>
    </location>
</feature>
<evidence type="ECO:0008006" key="3">
    <source>
        <dbReference type="Google" id="ProtNLM"/>
    </source>
</evidence>
<evidence type="ECO:0000313" key="2">
    <source>
        <dbReference type="Proteomes" id="UP000075809"/>
    </source>
</evidence>
<evidence type="ECO:0000313" key="1">
    <source>
        <dbReference type="EMBL" id="KYQ60033.1"/>
    </source>
</evidence>